<protein>
    <submittedName>
        <fullName evidence="2">Tetratricopeptide repeat protein</fullName>
    </submittedName>
</protein>
<dbReference type="SUPFAM" id="SSF48452">
    <property type="entry name" value="TPR-like"/>
    <property type="match status" value="1"/>
</dbReference>
<dbReference type="Proteomes" id="UP000288587">
    <property type="component" value="Unassembled WGS sequence"/>
</dbReference>
<dbReference type="EMBL" id="SACM01000002">
    <property type="protein sequence ID" value="RVT86226.1"/>
    <property type="molecule type" value="Genomic_DNA"/>
</dbReference>
<comment type="caution">
    <text evidence="2">The sequence shown here is derived from an EMBL/GenBank/DDBJ whole genome shotgun (WGS) entry which is preliminary data.</text>
</comment>
<sequence>MPRPLRPLLATLSLACGLWSGTPALAQPTAPRSAAEGGLDAPLLYQLLIGELELQRGELGTAYQLLLDGARRTGDESLFRRCVSIALQARAGSEAVAAVKAWRLALPTSQEARQTQVQLHAALTQWPEMVEPLLAWLEAASTSQQDAALDMLPRLLRAQASEGLNLLGPGLTAVRDDAKAPPLRRSLAASTLAQLAQMAGNTQLAANQLRQALSEAPEHDLPRWQALELMRHQPSVEGLVTDALTRDPALLAAYARALARDHRAAESLAQFERLAVLQPDEAAHRYAVASLQLELRQPQAALEAAAAYLARLAPDDQAGRNAARLLQAQAQEQLGDYAAARASAEAVDDESRQFERSYRLAVLDARQGRVAAARARLRALPGDTPEAAQRRLLAETQLLREINDWPAAHAVLSAALKEEGDEPSLALLYEHAMSAERLGQWDLMEQQLRRVMARDPRHAHAHNALGYSLADRNLRLPEARELIERAIELGGHEPFLVDSLGWLAFREGKLDEAEQWLRQAWRGRPDAEIAAHLGEVLWVRGERDEARRVLDEAWARDRSNAPLRALRQRLGLR</sequence>
<dbReference type="OrthoDB" id="9766710at2"/>
<gene>
    <name evidence="2" type="ORF">EOD73_09340</name>
</gene>
<dbReference type="Gene3D" id="1.25.40.10">
    <property type="entry name" value="Tetratricopeptide repeat domain"/>
    <property type="match status" value="1"/>
</dbReference>
<dbReference type="RefSeq" id="WP_127682721.1">
    <property type="nucleotide sequence ID" value="NZ_SACM01000002.1"/>
</dbReference>
<evidence type="ECO:0000313" key="3">
    <source>
        <dbReference type="Proteomes" id="UP000288587"/>
    </source>
</evidence>
<feature type="signal peptide" evidence="1">
    <location>
        <begin position="1"/>
        <end position="26"/>
    </location>
</feature>
<feature type="chain" id="PRO_5018727927" evidence="1">
    <location>
        <begin position="27"/>
        <end position="573"/>
    </location>
</feature>
<proteinExistence type="predicted"/>
<dbReference type="Pfam" id="PF14559">
    <property type="entry name" value="TPR_19"/>
    <property type="match status" value="1"/>
</dbReference>
<dbReference type="Pfam" id="PF13432">
    <property type="entry name" value="TPR_16"/>
    <property type="match status" value="1"/>
</dbReference>
<evidence type="ECO:0000256" key="1">
    <source>
        <dbReference type="SAM" id="SignalP"/>
    </source>
</evidence>
<dbReference type="AlphaFoldDB" id="A0A3S3T9B5"/>
<reference evidence="2 3" key="1">
    <citation type="submission" date="2019-01" db="EMBL/GenBank/DDBJ databases">
        <authorList>
            <person name="Chen W.-M."/>
        </authorList>
    </citation>
    <scope>NUCLEOTIDE SEQUENCE [LARGE SCALE GENOMIC DNA]</scope>
    <source>
        <strain evidence="2 3">CCP-18</strain>
    </source>
</reference>
<keyword evidence="1" id="KW-0732">Signal</keyword>
<accession>A0A3S3T9B5</accession>
<organism evidence="2 3">
    <name type="scientific">Inhella crocodyli</name>
    <dbReference type="NCBI Taxonomy" id="2499851"/>
    <lineage>
        <taxon>Bacteria</taxon>
        <taxon>Pseudomonadati</taxon>
        <taxon>Pseudomonadota</taxon>
        <taxon>Betaproteobacteria</taxon>
        <taxon>Burkholderiales</taxon>
        <taxon>Sphaerotilaceae</taxon>
        <taxon>Inhella</taxon>
    </lineage>
</organism>
<name>A0A3S3T9B5_9BURK</name>
<keyword evidence="3" id="KW-1185">Reference proteome</keyword>
<evidence type="ECO:0000313" key="2">
    <source>
        <dbReference type="EMBL" id="RVT86226.1"/>
    </source>
</evidence>
<dbReference type="InterPro" id="IPR011990">
    <property type="entry name" value="TPR-like_helical_dom_sf"/>
</dbReference>